<dbReference type="InterPro" id="IPR033469">
    <property type="entry name" value="CYTH-like_dom_sf"/>
</dbReference>
<dbReference type="InterPro" id="IPR002172">
    <property type="entry name" value="LDrepeatLR_classA_rpt"/>
</dbReference>
<dbReference type="SMART" id="SM00192">
    <property type="entry name" value="LDLa"/>
    <property type="match status" value="1"/>
</dbReference>
<dbReference type="CDD" id="cd00112">
    <property type="entry name" value="LDLa"/>
    <property type="match status" value="1"/>
</dbReference>
<proteinExistence type="predicted"/>
<dbReference type="PROSITE" id="PS01209">
    <property type="entry name" value="LDLRA_1"/>
    <property type="match status" value="1"/>
</dbReference>
<dbReference type="Pfam" id="PF00057">
    <property type="entry name" value="Ldl_recept_a"/>
    <property type="match status" value="1"/>
</dbReference>
<dbReference type="InterPro" id="IPR023415">
    <property type="entry name" value="LDLR_class-A_CS"/>
</dbReference>
<feature type="region of interest" description="Disordered" evidence="3">
    <location>
        <begin position="38"/>
        <end position="60"/>
    </location>
</feature>
<dbReference type="InterPro" id="IPR036055">
    <property type="entry name" value="LDL_receptor-like_sf"/>
</dbReference>
<protein>
    <submittedName>
        <fullName evidence="5">Hypp1562 protein</fullName>
    </submittedName>
</protein>
<evidence type="ECO:0000256" key="1">
    <source>
        <dbReference type="ARBA" id="ARBA00023157"/>
    </source>
</evidence>
<keyword evidence="4" id="KW-0732">Signal</keyword>
<evidence type="ECO:0000313" key="5">
    <source>
        <dbReference type="EMBL" id="CAH1255572.1"/>
    </source>
</evidence>
<dbReference type="AlphaFoldDB" id="A0A8J9ZIY6"/>
<evidence type="ECO:0000256" key="2">
    <source>
        <dbReference type="PROSITE-ProRule" id="PRU00124"/>
    </source>
</evidence>
<dbReference type="Gene3D" id="4.10.400.10">
    <property type="entry name" value="Low-density Lipoprotein Receptor"/>
    <property type="match status" value="1"/>
</dbReference>
<organism evidence="5 6">
    <name type="scientific">Branchiostoma lanceolatum</name>
    <name type="common">Common lancelet</name>
    <name type="synonym">Amphioxus lanceolatum</name>
    <dbReference type="NCBI Taxonomy" id="7740"/>
    <lineage>
        <taxon>Eukaryota</taxon>
        <taxon>Metazoa</taxon>
        <taxon>Chordata</taxon>
        <taxon>Cephalochordata</taxon>
        <taxon>Leptocardii</taxon>
        <taxon>Amphioxiformes</taxon>
        <taxon>Branchiostomatidae</taxon>
        <taxon>Branchiostoma</taxon>
    </lineage>
</organism>
<feature type="chain" id="PRO_5035439058" evidence="4">
    <location>
        <begin position="36"/>
        <end position="405"/>
    </location>
</feature>
<keyword evidence="6" id="KW-1185">Reference proteome</keyword>
<dbReference type="Gene3D" id="2.40.320.10">
    <property type="entry name" value="Hypothetical Protein Pfu-838710-001"/>
    <property type="match status" value="1"/>
</dbReference>
<dbReference type="Proteomes" id="UP000838412">
    <property type="component" value="Chromosome 2"/>
</dbReference>
<feature type="signal peptide" evidence="4">
    <location>
        <begin position="1"/>
        <end position="35"/>
    </location>
</feature>
<dbReference type="SUPFAM" id="SSF57424">
    <property type="entry name" value="LDL receptor-like module"/>
    <property type="match status" value="1"/>
</dbReference>
<evidence type="ECO:0000313" key="6">
    <source>
        <dbReference type="Proteomes" id="UP000838412"/>
    </source>
</evidence>
<dbReference type="OrthoDB" id="6076617at2759"/>
<feature type="disulfide bond" evidence="2">
    <location>
        <begin position="380"/>
        <end position="395"/>
    </location>
</feature>
<comment type="caution">
    <text evidence="2">Lacks conserved residue(s) required for the propagation of feature annotation.</text>
</comment>
<accession>A0A8J9ZIY6</accession>
<dbReference type="SUPFAM" id="SSF55154">
    <property type="entry name" value="CYTH-like phosphatases"/>
    <property type="match status" value="1"/>
</dbReference>
<evidence type="ECO:0000256" key="4">
    <source>
        <dbReference type="SAM" id="SignalP"/>
    </source>
</evidence>
<feature type="compositionally biased region" description="Polar residues" evidence="3">
    <location>
        <begin position="396"/>
        <end position="405"/>
    </location>
</feature>
<evidence type="ECO:0000256" key="3">
    <source>
        <dbReference type="SAM" id="MobiDB-lite"/>
    </source>
</evidence>
<reference evidence="5" key="1">
    <citation type="submission" date="2022-01" db="EMBL/GenBank/DDBJ databases">
        <authorList>
            <person name="Braso-Vives M."/>
        </authorList>
    </citation>
    <scope>NUCLEOTIDE SEQUENCE</scope>
</reference>
<dbReference type="EMBL" id="OV696687">
    <property type="protein sequence ID" value="CAH1255572.1"/>
    <property type="molecule type" value="Genomic_DNA"/>
</dbReference>
<dbReference type="PROSITE" id="PS50068">
    <property type="entry name" value="LDLRA_2"/>
    <property type="match status" value="1"/>
</dbReference>
<keyword evidence="1 2" id="KW-1015">Disulfide bond</keyword>
<gene>
    <name evidence="5" type="primary">Hypp1562</name>
    <name evidence="5" type="ORF">BLAG_LOCUS14565</name>
</gene>
<feature type="region of interest" description="Disordered" evidence="3">
    <location>
        <begin position="382"/>
        <end position="405"/>
    </location>
</feature>
<sequence>MEFLRIRCQGARRTVATLNFLLILAVTISPRRIAGTPLPALGTEATPTTPAAASEDTPAENTTALRDFEVEGKWEIPDVSTYDALVERFSNGSEFLNYTAIVRWDNTCRKYVDYYYDTADLELTDNMNSLRHRTRYQASPPAFSNSWLDVKLANWVSDWDLIQYKGSPSRVGAIWGREEVGSRESEPDQPTSTAVISACDMSYDAIRVMKREHPRLDCAELRPSLKVRSCIRIASCDLSYDAIRVMRREHPRLDCAELRPSLKVDDYRLRIGLEDENNTKLFEVSLDRYILTDYLFNSWPFGAMEVEIEIAEDITEQSVRSLGAIAAALEEEFPGLRRSTYSKGGLFLPEGEGAMAGLMCGADGWPCSGDYTCVARGQRCDGSDDCSDGSDERQCPSATSATEDS</sequence>
<name>A0A8J9ZIY6_BRALA</name>